<dbReference type="InterPro" id="IPR000846">
    <property type="entry name" value="DapB_N"/>
</dbReference>
<evidence type="ECO:0000256" key="3">
    <source>
        <dbReference type="ARBA" id="ARBA00022605"/>
    </source>
</evidence>
<evidence type="ECO:0000256" key="8">
    <source>
        <dbReference type="ARBA" id="ARBA00023154"/>
    </source>
</evidence>
<keyword evidence="7 13" id="KW-0520">NAD</keyword>
<name>A0ABY4XAX7_9SPHN</name>
<comment type="subcellular location">
    <subcellularLocation>
        <location evidence="13">Cytoplasm</location>
    </subcellularLocation>
</comment>
<dbReference type="InterPro" id="IPR036291">
    <property type="entry name" value="NAD(P)-bd_dom_sf"/>
</dbReference>
<comment type="catalytic activity">
    <reaction evidence="11 13">
        <text>(S)-2,3,4,5-tetrahydrodipicolinate + NADP(+) + H2O = (2S,4S)-4-hydroxy-2,3,4,5-tetrahydrodipicolinate + NADPH + H(+)</text>
        <dbReference type="Rhea" id="RHEA:35331"/>
        <dbReference type="ChEBI" id="CHEBI:15377"/>
        <dbReference type="ChEBI" id="CHEBI:15378"/>
        <dbReference type="ChEBI" id="CHEBI:16845"/>
        <dbReference type="ChEBI" id="CHEBI:57783"/>
        <dbReference type="ChEBI" id="CHEBI:58349"/>
        <dbReference type="ChEBI" id="CHEBI:67139"/>
        <dbReference type="EC" id="1.17.1.8"/>
    </reaction>
</comment>
<feature type="domain" description="Dihydrodipicolinate reductase C-terminal" evidence="15">
    <location>
        <begin position="112"/>
        <end position="249"/>
    </location>
</feature>
<dbReference type="EC" id="1.17.1.8" evidence="10 13"/>
<dbReference type="InterPro" id="IPR023940">
    <property type="entry name" value="DHDPR_bac"/>
</dbReference>
<dbReference type="GO" id="GO:0008839">
    <property type="term" value="F:4-hydroxy-tetrahydrodipicolinate reductase"/>
    <property type="evidence" value="ECO:0007669"/>
    <property type="project" value="UniProtKB-EC"/>
</dbReference>
<comment type="pathway">
    <text evidence="9 13">Amino-acid biosynthesis; L-lysine biosynthesis via DAP pathway; (S)-tetrahydrodipicolinate from L-aspartate: step 4/4.</text>
</comment>
<dbReference type="NCBIfam" id="TIGR00036">
    <property type="entry name" value="dapB"/>
    <property type="match status" value="1"/>
</dbReference>
<evidence type="ECO:0000313" key="17">
    <source>
        <dbReference type="Proteomes" id="UP001056937"/>
    </source>
</evidence>
<comment type="similarity">
    <text evidence="1 13">Belongs to the DapB family.</text>
</comment>
<proteinExistence type="inferred from homology"/>
<evidence type="ECO:0000256" key="10">
    <source>
        <dbReference type="ARBA" id="ARBA00038983"/>
    </source>
</evidence>
<evidence type="ECO:0000256" key="6">
    <source>
        <dbReference type="ARBA" id="ARBA00023002"/>
    </source>
</evidence>
<evidence type="ECO:0000256" key="4">
    <source>
        <dbReference type="ARBA" id="ARBA00022857"/>
    </source>
</evidence>
<dbReference type="PANTHER" id="PTHR20836">
    <property type="entry name" value="DIHYDRODIPICOLINATE REDUCTASE"/>
    <property type="match status" value="1"/>
</dbReference>
<dbReference type="PIRSF" id="PIRSF000161">
    <property type="entry name" value="DHPR"/>
    <property type="match status" value="1"/>
</dbReference>
<evidence type="ECO:0000256" key="1">
    <source>
        <dbReference type="ARBA" id="ARBA00006642"/>
    </source>
</evidence>
<comment type="subunit">
    <text evidence="13">Homotetramer.</text>
</comment>
<feature type="binding site" evidence="13">
    <location>
        <begin position="106"/>
        <end position="109"/>
    </location>
    <ligand>
        <name>NAD(+)</name>
        <dbReference type="ChEBI" id="CHEBI:57540"/>
    </ligand>
</feature>
<feature type="domain" description="Dihydrodipicolinate reductase N-terminal" evidence="14">
    <location>
        <begin position="6"/>
        <end position="108"/>
    </location>
</feature>
<dbReference type="PROSITE" id="PS01298">
    <property type="entry name" value="DAPB"/>
    <property type="match status" value="1"/>
</dbReference>
<keyword evidence="3 13" id="KW-0028">Amino-acid biosynthesis</keyword>
<dbReference type="EMBL" id="CP084930">
    <property type="protein sequence ID" value="USI74040.1"/>
    <property type="molecule type" value="Genomic_DNA"/>
</dbReference>
<keyword evidence="6 13" id="KW-0560">Oxidoreductase</keyword>
<keyword evidence="2 13" id="KW-0963">Cytoplasm</keyword>
<evidence type="ECO:0000313" key="16">
    <source>
        <dbReference type="EMBL" id="USI74040.1"/>
    </source>
</evidence>
<dbReference type="SUPFAM" id="SSF55347">
    <property type="entry name" value="Glyceraldehyde-3-phosphate dehydrogenase-like, C-terminal domain"/>
    <property type="match status" value="1"/>
</dbReference>
<dbReference type="SUPFAM" id="SSF51735">
    <property type="entry name" value="NAD(P)-binding Rossmann-fold domains"/>
    <property type="match status" value="1"/>
</dbReference>
<dbReference type="InterPro" id="IPR022664">
    <property type="entry name" value="DapB_N_CS"/>
</dbReference>
<evidence type="ECO:0000256" key="5">
    <source>
        <dbReference type="ARBA" id="ARBA00022915"/>
    </source>
</evidence>
<gene>
    <name evidence="13 16" type="primary">dapB</name>
    <name evidence="16" type="ORF">LHA26_06140</name>
</gene>
<dbReference type="Gene3D" id="3.40.50.720">
    <property type="entry name" value="NAD(P)-binding Rossmann-like Domain"/>
    <property type="match status" value="1"/>
</dbReference>
<accession>A0ABY4XAX7</accession>
<comment type="caution">
    <text evidence="13">Was originally thought to be a dihydrodipicolinate reductase (DHDPR), catalyzing the conversion of dihydrodipicolinate to tetrahydrodipicolinate. However, it was shown in E.coli that the substrate of the enzymatic reaction is not dihydrodipicolinate (DHDP) but in fact (2S,4S)-4-hydroxy-2,3,4,5-tetrahydrodipicolinic acid (HTPA), the product released by the DapA-catalyzed reaction.</text>
</comment>
<dbReference type="Gene3D" id="3.30.360.10">
    <property type="entry name" value="Dihydrodipicolinate Reductase, domain 2"/>
    <property type="match status" value="1"/>
</dbReference>
<comment type="catalytic activity">
    <reaction evidence="12 13">
        <text>(S)-2,3,4,5-tetrahydrodipicolinate + NAD(+) + H2O = (2S,4S)-4-hydroxy-2,3,4,5-tetrahydrodipicolinate + NADH + H(+)</text>
        <dbReference type="Rhea" id="RHEA:35323"/>
        <dbReference type="ChEBI" id="CHEBI:15377"/>
        <dbReference type="ChEBI" id="CHEBI:15378"/>
        <dbReference type="ChEBI" id="CHEBI:16845"/>
        <dbReference type="ChEBI" id="CHEBI:57540"/>
        <dbReference type="ChEBI" id="CHEBI:57945"/>
        <dbReference type="ChEBI" id="CHEBI:67139"/>
        <dbReference type="EC" id="1.17.1.8"/>
    </reaction>
</comment>
<reference evidence="16" key="1">
    <citation type="journal article" date="2022" name="Toxins">
        <title>Genomic Analysis of Sphingopyxis sp. USTB-05 for Biodegrading Cyanobacterial Hepatotoxins.</title>
        <authorList>
            <person name="Liu C."/>
            <person name="Xu Q."/>
            <person name="Zhao Z."/>
            <person name="Zhang H."/>
            <person name="Liu X."/>
            <person name="Yin C."/>
            <person name="Liu Y."/>
            <person name="Yan H."/>
        </authorList>
    </citation>
    <scope>NUCLEOTIDE SEQUENCE</scope>
    <source>
        <strain evidence="16">NBD5</strain>
    </source>
</reference>
<evidence type="ECO:0000256" key="12">
    <source>
        <dbReference type="ARBA" id="ARBA00049396"/>
    </source>
</evidence>
<dbReference type="RefSeq" id="WP_252167846.1">
    <property type="nucleotide sequence ID" value="NZ_CP084930.1"/>
</dbReference>
<dbReference type="Proteomes" id="UP001056937">
    <property type="component" value="Chromosome 1"/>
</dbReference>
<organism evidence="16 17">
    <name type="scientific">Sphingomonas morindae</name>
    <dbReference type="NCBI Taxonomy" id="1541170"/>
    <lineage>
        <taxon>Bacteria</taxon>
        <taxon>Pseudomonadati</taxon>
        <taxon>Pseudomonadota</taxon>
        <taxon>Alphaproteobacteria</taxon>
        <taxon>Sphingomonadales</taxon>
        <taxon>Sphingomonadaceae</taxon>
        <taxon>Sphingomonas</taxon>
    </lineage>
</organism>
<evidence type="ECO:0000259" key="15">
    <source>
        <dbReference type="Pfam" id="PF05173"/>
    </source>
</evidence>
<evidence type="ECO:0000256" key="9">
    <source>
        <dbReference type="ARBA" id="ARBA00037922"/>
    </source>
</evidence>
<protein>
    <recommendedName>
        <fullName evidence="10 13">4-hydroxy-tetrahydrodipicolinate reductase</fullName>
        <shortName evidence="13">HTPA reductase</shortName>
        <ecNumber evidence="10 13">1.17.1.8</ecNumber>
    </recommendedName>
</protein>
<feature type="active site" description="Proton donor/acceptor" evidence="13">
    <location>
        <position position="139"/>
    </location>
</feature>
<comment type="function">
    <text evidence="13">Catalyzes the conversion of 4-hydroxy-tetrahydrodipicolinate (HTPA) to tetrahydrodipicolinate.</text>
</comment>
<keyword evidence="4 13" id="KW-0521">NADP</keyword>
<dbReference type="Pfam" id="PF05173">
    <property type="entry name" value="DapB_C"/>
    <property type="match status" value="1"/>
</dbReference>
<feature type="binding site" evidence="13">
    <location>
        <begin position="82"/>
        <end position="84"/>
    </location>
    <ligand>
        <name>NAD(+)</name>
        <dbReference type="ChEBI" id="CHEBI:57540"/>
    </ligand>
</feature>
<evidence type="ECO:0000259" key="14">
    <source>
        <dbReference type="Pfam" id="PF01113"/>
    </source>
</evidence>
<evidence type="ECO:0000256" key="13">
    <source>
        <dbReference type="HAMAP-Rule" id="MF_00102"/>
    </source>
</evidence>
<keyword evidence="5 13" id="KW-0220">Diaminopimelate biosynthesis</keyword>
<evidence type="ECO:0000256" key="11">
    <source>
        <dbReference type="ARBA" id="ARBA00049080"/>
    </source>
</evidence>
<evidence type="ECO:0000256" key="7">
    <source>
        <dbReference type="ARBA" id="ARBA00023027"/>
    </source>
</evidence>
<feature type="binding site" evidence="13">
    <location>
        <position position="140"/>
    </location>
    <ligand>
        <name>(S)-2,3,4,5-tetrahydrodipicolinate</name>
        <dbReference type="ChEBI" id="CHEBI:16845"/>
    </ligand>
</feature>
<dbReference type="PANTHER" id="PTHR20836:SF0">
    <property type="entry name" value="4-HYDROXY-TETRAHYDRODIPICOLINATE REDUCTASE 1, CHLOROPLASTIC-RELATED"/>
    <property type="match status" value="1"/>
</dbReference>
<keyword evidence="17" id="KW-1185">Reference proteome</keyword>
<feature type="active site" description="Proton donor" evidence="13">
    <location>
        <position position="143"/>
    </location>
</feature>
<feature type="binding site" evidence="13">
    <location>
        <begin position="9"/>
        <end position="14"/>
    </location>
    <ligand>
        <name>NAD(+)</name>
        <dbReference type="ChEBI" id="CHEBI:57540"/>
    </ligand>
</feature>
<dbReference type="HAMAP" id="MF_00102">
    <property type="entry name" value="DapB"/>
    <property type="match status" value="1"/>
</dbReference>
<comment type="caution">
    <text evidence="13">Lacks conserved residue(s) required for the propagation of feature annotation.</text>
</comment>
<sequence length="252" mass="25726">MTQGFGLFGAGGRMGLAIAAAAREAGQPLAGGLGRTGAVFGPFEDAAALAGAAAALIDFSTPEALEGHLDAAIAAGTPMLIGTTGLGAAHQRLIDRAAERIALLPAANTALGVTVLAALVEQAARLLGPEWDCEILDMHHRHKRDAPSGTALLLGAAVHRGRGAGEAAGRDRLDRMAGGPREAGDIYYAALRGGSVAGDHLLVFAGEGERIELGHRAESRAIFARGALRAARWLAEGRAPGRYTMNHVLGLA</sequence>
<evidence type="ECO:0000256" key="2">
    <source>
        <dbReference type="ARBA" id="ARBA00022490"/>
    </source>
</evidence>
<feature type="binding site" evidence="13">
    <location>
        <begin position="149"/>
        <end position="150"/>
    </location>
    <ligand>
        <name>(S)-2,3,4,5-tetrahydrodipicolinate</name>
        <dbReference type="ChEBI" id="CHEBI:16845"/>
    </ligand>
</feature>
<dbReference type="Pfam" id="PF01113">
    <property type="entry name" value="DapB_N"/>
    <property type="match status" value="1"/>
</dbReference>
<keyword evidence="8 13" id="KW-0457">Lysine biosynthesis</keyword>
<dbReference type="InterPro" id="IPR022663">
    <property type="entry name" value="DapB_C"/>
</dbReference>